<organism evidence="1 2">
    <name type="scientific">Pseudoalteromonas obscura</name>
    <dbReference type="NCBI Taxonomy" id="3048491"/>
    <lineage>
        <taxon>Bacteria</taxon>
        <taxon>Pseudomonadati</taxon>
        <taxon>Pseudomonadota</taxon>
        <taxon>Gammaproteobacteria</taxon>
        <taxon>Alteromonadales</taxon>
        <taxon>Pseudoalteromonadaceae</taxon>
        <taxon>Pseudoalteromonas</taxon>
    </lineage>
</organism>
<evidence type="ECO:0000313" key="2">
    <source>
        <dbReference type="Proteomes" id="UP001231915"/>
    </source>
</evidence>
<dbReference type="Proteomes" id="UP001231915">
    <property type="component" value="Unassembled WGS sequence"/>
</dbReference>
<gene>
    <name evidence="1" type="ORF">QNM18_18460</name>
</gene>
<sequence>MNKTLWLFIGCFLLPVIMAFTVLKLDFRPSSTTNNGNFLEHEIWLPIQQDDKLWTIVLNLPSGCASACEVQKSNAQNLHVALGKNRSKVSIVMVGTDELAIEQSVQEKLTPASFYLVNKQGLVVLEYLYKPDPEANRLVLKGLLKDMKKLLNYARSQ</sequence>
<comment type="caution">
    <text evidence="1">The sequence shown here is derived from an EMBL/GenBank/DDBJ whole genome shotgun (WGS) entry which is preliminary data.</text>
</comment>
<keyword evidence="2" id="KW-1185">Reference proteome</keyword>
<evidence type="ECO:0000313" key="1">
    <source>
        <dbReference type="EMBL" id="MDK2597040.1"/>
    </source>
</evidence>
<keyword evidence="1" id="KW-0472">Membrane</keyword>
<dbReference type="EMBL" id="JASJUT010000009">
    <property type="protein sequence ID" value="MDK2597040.1"/>
    <property type="molecule type" value="Genomic_DNA"/>
</dbReference>
<keyword evidence="1" id="KW-0812">Transmembrane</keyword>
<proteinExistence type="predicted"/>
<accession>A0ABT7EPQ4</accession>
<reference evidence="1 2" key="1">
    <citation type="submission" date="2023-05" db="EMBL/GenBank/DDBJ databases">
        <title>Pseudoalteromonas ardens sp. nov., Pseudoalteromonas obscura sp. nov., and Pseudoalteromonas umbrosa sp. nov., isolated from the coral Montipora capitata.</title>
        <authorList>
            <person name="Thomas E.M."/>
            <person name="Smith E.M."/>
            <person name="Papke E."/>
            <person name="Shlafstein M.D."/>
            <person name="Oline D.K."/>
            <person name="Videau P."/>
            <person name="Saw J.H."/>
            <person name="Strangman W.K."/>
            <person name="Ushijima B."/>
        </authorList>
    </citation>
    <scope>NUCLEOTIDE SEQUENCE [LARGE SCALE GENOMIC DNA]</scope>
    <source>
        <strain evidence="1 2">P94</strain>
    </source>
</reference>
<name>A0ABT7EPQ4_9GAMM</name>
<dbReference type="RefSeq" id="WP_284138095.1">
    <property type="nucleotide sequence ID" value="NZ_JASJUT010000009.1"/>
</dbReference>
<protein>
    <submittedName>
        <fullName evidence="1">Transmembrane cytochrome oxidase associated protein</fullName>
    </submittedName>
</protein>